<dbReference type="Proteomes" id="UP000256817">
    <property type="component" value="Unassembled WGS sequence"/>
</dbReference>
<evidence type="ECO:0000313" key="3">
    <source>
        <dbReference type="Proteomes" id="UP000256817"/>
    </source>
</evidence>
<sequence length="138" mass="15597">MSELVVHSFTSQKVDNIKLESSSTPIVYRGDLDDADFIAWLRNIASAIEGKQRYEAEIKSAKKALRDKEEEQERAYALINKSVYLAYEDVQMDKGKNKAEINCKKNGMSMNAVLYSNKQINAADIEDLLSHADLSFQS</sequence>
<evidence type="ECO:0000256" key="1">
    <source>
        <dbReference type="SAM" id="Coils"/>
    </source>
</evidence>
<comment type="caution">
    <text evidence="2">The sequence shown here is derived from an EMBL/GenBank/DDBJ whole genome shotgun (WGS) entry which is preliminary data.</text>
</comment>
<keyword evidence="3" id="KW-1185">Reference proteome</keyword>
<organism evidence="2 3">
    <name type="scientific">Pectobacterium aquaticum</name>
    <dbReference type="NCBI Taxonomy" id="2204145"/>
    <lineage>
        <taxon>Bacteria</taxon>
        <taxon>Pseudomonadati</taxon>
        <taxon>Pseudomonadota</taxon>
        <taxon>Gammaproteobacteria</taxon>
        <taxon>Enterobacterales</taxon>
        <taxon>Pectobacteriaceae</taxon>
        <taxon>Pectobacterium</taxon>
    </lineage>
</organism>
<reference evidence="2" key="1">
    <citation type="submission" date="2018-11" db="EMBL/GenBank/DDBJ databases">
        <title>Draft genome sequences of proposed Pectobacterium aquaticum sp. nov. isolated in France from fresh water.</title>
        <authorList>
            <person name="Pedron J."/>
            <person name="Barny M.A."/>
        </authorList>
    </citation>
    <scope>NUCLEOTIDE SEQUENCE [LARGE SCALE GENOMIC DNA]</scope>
    <source>
        <strain evidence="2">A35-S23-M15</strain>
    </source>
</reference>
<feature type="coiled-coil region" evidence="1">
    <location>
        <begin position="44"/>
        <end position="78"/>
    </location>
</feature>
<dbReference type="RefSeq" id="WP_116238129.1">
    <property type="nucleotide sequence ID" value="NZ_QHJW02000045.1"/>
</dbReference>
<evidence type="ECO:0000313" key="2">
    <source>
        <dbReference type="EMBL" id="RRO05957.1"/>
    </source>
</evidence>
<gene>
    <name evidence="2" type="ORF">DMB85_016885</name>
</gene>
<proteinExistence type="predicted"/>
<dbReference type="EMBL" id="QHJW02000045">
    <property type="protein sequence ID" value="RRO05957.1"/>
    <property type="molecule type" value="Genomic_DNA"/>
</dbReference>
<accession>A0A3R8NHJ2</accession>
<name>A0A3R8NHJ2_9GAMM</name>
<keyword evidence="1" id="KW-0175">Coiled coil</keyword>
<protein>
    <submittedName>
        <fullName evidence="2">Uncharacterized protein</fullName>
    </submittedName>
</protein>